<dbReference type="Pfam" id="PF04542">
    <property type="entry name" value="Sigma70_r2"/>
    <property type="match status" value="1"/>
</dbReference>
<feature type="domain" description="RNA polymerase sigma-70" evidence="5">
    <location>
        <begin position="218"/>
        <end position="244"/>
    </location>
</feature>
<dbReference type="GeneID" id="93708921"/>
<organism evidence="6 7">
    <name type="scientific">Priestia endophytica DSM 13796</name>
    <dbReference type="NCBI Taxonomy" id="1121089"/>
    <lineage>
        <taxon>Bacteria</taxon>
        <taxon>Bacillati</taxon>
        <taxon>Bacillota</taxon>
        <taxon>Bacilli</taxon>
        <taxon>Bacillales</taxon>
        <taxon>Bacillaceae</taxon>
        <taxon>Priestia</taxon>
    </lineage>
</organism>
<dbReference type="InterPro" id="IPR007624">
    <property type="entry name" value="RNA_pol_sigma70_r3"/>
</dbReference>
<dbReference type="PANTHER" id="PTHR30385">
    <property type="entry name" value="SIGMA FACTOR F FLAGELLAR"/>
    <property type="match status" value="1"/>
</dbReference>
<dbReference type="InterPro" id="IPR012845">
    <property type="entry name" value="RNA_pol_sigma_FliA_WhiG"/>
</dbReference>
<evidence type="ECO:0000256" key="2">
    <source>
        <dbReference type="ARBA" id="ARBA00023082"/>
    </source>
</evidence>
<dbReference type="InterPro" id="IPR013325">
    <property type="entry name" value="RNA_pol_sigma_r2"/>
</dbReference>
<keyword evidence="1" id="KW-0805">Transcription regulation</keyword>
<name>A0A1I5VL99_9BACI</name>
<dbReference type="Gene3D" id="1.10.1740.10">
    <property type="match status" value="1"/>
</dbReference>
<dbReference type="NCBIfam" id="NF005809">
    <property type="entry name" value="PRK07670.1"/>
    <property type="match status" value="1"/>
</dbReference>
<evidence type="ECO:0000256" key="4">
    <source>
        <dbReference type="ARBA" id="ARBA00023163"/>
    </source>
</evidence>
<keyword evidence="4" id="KW-0804">Transcription</keyword>
<accession>A0A1I5VL99</accession>
<dbReference type="EMBL" id="FOXX01000001">
    <property type="protein sequence ID" value="SFQ07776.1"/>
    <property type="molecule type" value="Genomic_DNA"/>
</dbReference>
<comment type="caution">
    <text evidence="6">The sequence shown here is derived from an EMBL/GenBank/DDBJ whole genome shotgun (WGS) entry which is preliminary data.</text>
</comment>
<protein>
    <submittedName>
        <fullName evidence="6">RNA polymerase, sigma 28 subunit, SigD/FliA/WhiG</fullName>
    </submittedName>
</protein>
<dbReference type="PRINTS" id="PR00046">
    <property type="entry name" value="SIGMA70FCT"/>
</dbReference>
<evidence type="ECO:0000259" key="5">
    <source>
        <dbReference type="PROSITE" id="PS00716"/>
    </source>
</evidence>
<dbReference type="Pfam" id="PF04539">
    <property type="entry name" value="Sigma70_r3"/>
    <property type="match status" value="1"/>
</dbReference>
<dbReference type="PANTHER" id="PTHR30385:SF7">
    <property type="entry name" value="RNA POLYMERASE SIGMA FACTOR FLIA"/>
    <property type="match status" value="1"/>
</dbReference>
<reference evidence="6 7" key="1">
    <citation type="submission" date="2016-10" db="EMBL/GenBank/DDBJ databases">
        <authorList>
            <person name="Varghese N."/>
            <person name="Submissions S."/>
        </authorList>
    </citation>
    <scope>NUCLEOTIDE SEQUENCE [LARGE SCALE GENOMIC DNA]</scope>
    <source>
        <strain evidence="6 7">DSM 13796</strain>
    </source>
</reference>
<dbReference type="InterPro" id="IPR013324">
    <property type="entry name" value="RNA_pol_sigma_r3/r4-like"/>
</dbReference>
<dbReference type="SUPFAM" id="SSF88946">
    <property type="entry name" value="Sigma2 domain of RNA polymerase sigma factors"/>
    <property type="match status" value="1"/>
</dbReference>
<evidence type="ECO:0000256" key="1">
    <source>
        <dbReference type="ARBA" id="ARBA00023015"/>
    </source>
</evidence>
<dbReference type="Gene3D" id="1.20.140.160">
    <property type="match status" value="1"/>
</dbReference>
<dbReference type="InterPro" id="IPR000943">
    <property type="entry name" value="RNA_pol_sigma70"/>
</dbReference>
<dbReference type="InterPro" id="IPR007630">
    <property type="entry name" value="RNA_pol_sigma70_r4"/>
</dbReference>
<dbReference type="InterPro" id="IPR007627">
    <property type="entry name" value="RNA_pol_sigma70_r2"/>
</dbReference>
<dbReference type="SUPFAM" id="SSF88659">
    <property type="entry name" value="Sigma3 and sigma4 domains of RNA polymerase sigma factors"/>
    <property type="match status" value="2"/>
</dbReference>
<evidence type="ECO:0000313" key="6">
    <source>
        <dbReference type="EMBL" id="SFQ07776.1"/>
    </source>
</evidence>
<dbReference type="Pfam" id="PF04545">
    <property type="entry name" value="Sigma70_r4"/>
    <property type="match status" value="1"/>
</dbReference>
<evidence type="ECO:0000313" key="7">
    <source>
        <dbReference type="Proteomes" id="UP000182762"/>
    </source>
</evidence>
<gene>
    <name evidence="6" type="ORF">SAMN02745910_00143</name>
</gene>
<keyword evidence="3" id="KW-0238">DNA-binding</keyword>
<keyword evidence="7" id="KW-1185">Reference proteome</keyword>
<proteinExistence type="predicted"/>
<dbReference type="PIRSF" id="PIRSF000770">
    <property type="entry name" value="RNA_pol_sigma-SigE/K"/>
    <property type="match status" value="1"/>
</dbReference>
<dbReference type="NCBIfam" id="TIGR02937">
    <property type="entry name" value="sigma70-ECF"/>
    <property type="match status" value="1"/>
</dbReference>
<dbReference type="CDD" id="cd06171">
    <property type="entry name" value="Sigma70_r4"/>
    <property type="match status" value="1"/>
</dbReference>
<dbReference type="PROSITE" id="PS00716">
    <property type="entry name" value="SIGMA70_2"/>
    <property type="match status" value="1"/>
</dbReference>
<dbReference type="Proteomes" id="UP000182762">
    <property type="component" value="Unassembled WGS sequence"/>
</dbReference>
<sequence length="255" mass="29890">MAQPSLEEQYWLKWTHSRDPHAGNMLVRKYMSLVHYHVQRISIGIPKSVSKEDLFSLGLTGLYDALEKFDYKRDLKFDTYASFRVRGAIIDGLRKEDWLSRGARERAKKIESKIEELEQEYLRTVAPKEVAASLDVTEEEVLQTMNEGFFANILSMDEYMKESEDKEQQTYSIRDDKAVLPEEELLKEEMYENLAKVIENLNEKEQLVVSLFYKEDLTFTEIGHVMSLSTSRISQIHSKALYKMRHMLTKIMEQA</sequence>
<evidence type="ECO:0000256" key="3">
    <source>
        <dbReference type="ARBA" id="ARBA00023125"/>
    </source>
</evidence>
<dbReference type="NCBIfam" id="TIGR02479">
    <property type="entry name" value="FliA_WhiG"/>
    <property type="match status" value="1"/>
</dbReference>
<dbReference type="RefSeq" id="WP_061801701.1">
    <property type="nucleotide sequence ID" value="NZ_FOXX01000001.1"/>
</dbReference>
<keyword evidence="2" id="KW-0731">Sigma factor</keyword>
<dbReference type="InterPro" id="IPR014284">
    <property type="entry name" value="RNA_pol_sigma-70_dom"/>
</dbReference>